<organism evidence="2 3">
    <name type="scientific">Streptomyces atratus</name>
    <dbReference type="NCBI Taxonomy" id="1893"/>
    <lineage>
        <taxon>Bacteria</taxon>
        <taxon>Bacillati</taxon>
        <taxon>Actinomycetota</taxon>
        <taxon>Actinomycetes</taxon>
        <taxon>Kitasatosporales</taxon>
        <taxon>Streptomycetaceae</taxon>
        <taxon>Streptomyces</taxon>
    </lineage>
</organism>
<feature type="region of interest" description="Disordered" evidence="1">
    <location>
        <begin position="126"/>
        <end position="150"/>
    </location>
</feature>
<dbReference type="EMBL" id="FPJO01000045">
    <property type="protein sequence ID" value="SFY44324.1"/>
    <property type="molecule type" value="Genomic_DNA"/>
</dbReference>
<proteinExistence type="predicted"/>
<reference evidence="2 3" key="1">
    <citation type="submission" date="2016-11" db="EMBL/GenBank/DDBJ databases">
        <authorList>
            <person name="Jaros S."/>
            <person name="Januszkiewicz K."/>
            <person name="Wedrychowicz H."/>
        </authorList>
    </citation>
    <scope>NUCLEOTIDE SEQUENCE [LARGE SCALE GENOMIC DNA]</scope>
    <source>
        <strain evidence="2 3">OK807</strain>
    </source>
</reference>
<gene>
    <name evidence="2" type="ORF">SAMN02787144_104528</name>
</gene>
<evidence type="ECO:0000313" key="2">
    <source>
        <dbReference type="EMBL" id="SFY44324.1"/>
    </source>
</evidence>
<feature type="region of interest" description="Disordered" evidence="1">
    <location>
        <begin position="167"/>
        <end position="197"/>
    </location>
</feature>
<feature type="compositionally biased region" description="Low complexity" evidence="1">
    <location>
        <begin position="169"/>
        <end position="179"/>
    </location>
</feature>
<dbReference type="STRING" id="1893.SAMN02787144_104528"/>
<dbReference type="Proteomes" id="UP000181909">
    <property type="component" value="Unassembled WGS sequence"/>
</dbReference>
<evidence type="ECO:0000313" key="3">
    <source>
        <dbReference type="Proteomes" id="UP000181909"/>
    </source>
</evidence>
<name>A0A1K2FAU5_STRAR</name>
<evidence type="ECO:0000256" key="1">
    <source>
        <dbReference type="SAM" id="MobiDB-lite"/>
    </source>
</evidence>
<protein>
    <submittedName>
        <fullName evidence="2">Uncharacterized protein</fullName>
    </submittedName>
</protein>
<dbReference type="AlphaFoldDB" id="A0A1K2FAU5"/>
<accession>A0A1K2FAU5</accession>
<sequence length="254" mass="26718">MFSLPDTFLNALMSCSVTFFSARAPIRCTVEISSSTSVSVISRSRSCSSAASNVTRNVTRSATGCVRRWEGDSTAARARHPATTFGATSMNRSRGRPIARTARSLSISVSIVSRLTLPGASLTFASTGGASSPSVPPPAGPASSWSAPATRATIRSTLSTVSREETRAVSDSSAARRAAPTIRSHRPAVGGSMLSVRQRASSSTRTCSGLRSLCATCSARYVVSFSASATLHSRNPRCSRICARWYSTVRPVQS</sequence>